<accession>A0ABP7UNR1</accession>
<dbReference type="GO" id="GO:0005524">
    <property type="term" value="F:ATP binding"/>
    <property type="evidence" value="ECO:0007669"/>
    <property type="project" value="UniProtKB-KW"/>
</dbReference>
<evidence type="ECO:0000256" key="4">
    <source>
        <dbReference type="ARBA" id="ARBA00022967"/>
    </source>
</evidence>
<dbReference type="PANTHER" id="PTHR42794">
    <property type="entry name" value="HEMIN IMPORT ATP-BINDING PROTEIN HMUV"/>
    <property type="match status" value="1"/>
</dbReference>
<evidence type="ECO:0000256" key="1">
    <source>
        <dbReference type="ARBA" id="ARBA00022448"/>
    </source>
</evidence>
<dbReference type="PANTHER" id="PTHR42794:SF1">
    <property type="entry name" value="HEMIN IMPORT ATP-BINDING PROTEIN HMUV"/>
    <property type="match status" value="1"/>
</dbReference>
<comment type="caution">
    <text evidence="7">The sequence shown here is derived from an EMBL/GenBank/DDBJ whole genome shotgun (WGS) entry which is preliminary data.</text>
</comment>
<dbReference type="InterPro" id="IPR003593">
    <property type="entry name" value="AAA+_ATPase"/>
</dbReference>
<comment type="function">
    <text evidence="5">Part of the ABC transporter complex HmuTUV involved in hemin import. Responsible for energy coupling to the transport system.</text>
</comment>
<proteinExistence type="predicted"/>
<protein>
    <submittedName>
        <fullName evidence="7">Heme ABC transporter ATP-binding protein</fullName>
    </submittedName>
</protein>
<name>A0ABP7UNR1_9BACT</name>
<dbReference type="CDD" id="cd03214">
    <property type="entry name" value="ABC_Iron-Siderophores_B12_Hemin"/>
    <property type="match status" value="1"/>
</dbReference>
<dbReference type="SMART" id="SM00382">
    <property type="entry name" value="AAA"/>
    <property type="match status" value="1"/>
</dbReference>
<evidence type="ECO:0000259" key="6">
    <source>
        <dbReference type="PROSITE" id="PS50893"/>
    </source>
</evidence>
<evidence type="ECO:0000313" key="7">
    <source>
        <dbReference type="EMBL" id="GAA4048551.1"/>
    </source>
</evidence>
<dbReference type="InterPro" id="IPR003439">
    <property type="entry name" value="ABC_transporter-like_ATP-bd"/>
</dbReference>
<dbReference type="PROSITE" id="PS50893">
    <property type="entry name" value="ABC_TRANSPORTER_2"/>
    <property type="match status" value="1"/>
</dbReference>
<keyword evidence="3 7" id="KW-0067">ATP-binding</keyword>
<dbReference type="Gene3D" id="3.40.50.300">
    <property type="entry name" value="P-loop containing nucleotide triphosphate hydrolases"/>
    <property type="match status" value="1"/>
</dbReference>
<organism evidence="7 8">
    <name type="scientific">Hymenobacter glaciei</name>
    <dbReference type="NCBI Taxonomy" id="877209"/>
    <lineage>
        <taxon>Bacteria</taxon>
        <taxon>Pseudomonadati</taxon>
        <taxon>Bacteroidota</taxon>
        <taxon>Cytophagia</taxon>
        <taxon>Cytophagales</taxon>
        <taxon>Hymenobacteraceae</taxon>
        <taxon>Hymenobacter</taxon>
    </lineage>
</organism>
<keyword evidence="8" id="KW-1185">Reference proteome</keyword>
<evidence type="ECO:0000256" key="5">
    <source>
        <dbReference type="ARBA" id="ARBA00037066"/>
    </source>
</evidence>
<reference evidence="8" key="1">
    <citation type="journal article" date="2019" name="Int. J. Syst. Evol. Microbiol.">
        <title>The Global Catalogue of Microorganisms (GCM) 10K type strain sequencing project: providing services to taxonomists for standard genome sequencing and annotation.</title>
        <authorList>
            <consortium name="The Broad Institute Genomics Platform"/>
            <consortium name="The Broad Institute Genome Sequencing Center for Infectious Disease"/>
            <person name="Wu L."/>
            <person name="Ma J."/>
        </authorList>
    </citation>
    <scope>NUCLEOTIDE SEQUENCE [LARGE SCALE GENOMIC DNA]</scope>
    <source>
        <strain evidence="8">JCM 17225</strain>
    </source>
</reference>
<evidence type="ECO:0000313" key="8">
    <source>
        <dbReference type="Proteomes" id="UP001501469"/>
    </source>
</evidence>
<dbReference type="RefSeq" id="WP_345057882.1">
    <property type="nucleotide sequence ID" value="NZ_BAABDK010000030.1"/>
</dbReference>
<dbReference type="PROSITE" id="PS00211">
    <property type="entry name" value="ABC_TRANSPORTER_1"/>
    <property type="match status" value="1"/>
</dbReference>
<dbReference type="InterPro" id="IPR027417">
    <property type="entry name" value="P-loop_NTPase"/>
</dbReference>
<keyword evidence="2" id="KW-0547">Nucleotide-binding</keyword>
<dbReference type="InterPro" id="IPR017871">
    <property type="entry name" value="ABC_transporter-like_CS"/>
</dbReference>
<keyword evidence="1" id="KW-0813">Transport</keyword>
<dbReference type="NCBIfam" id="NF010068">
    <property type="entry name" value="PRK13548.1"/>
    <property type="match status" value="1"/>
</dbReference>
<keyword evidence="4" id="KW-1278">Translocase</keyword>
<feature type="domain" description="ABC transporter" evidence="6">
    <location>
        <begin position="2"/>
        <end position="242"/>
    </location>
</feature>
<evidence type="ECO:0000256" key="2">
    <source>
        <dbReference type="ARBA" id="ARBA00022741"/>
    </source>
</evidence>
<dbReference type="EMBL" id="BAABDK010000030">
    <property type="protein sequence ID" value="GAA4048551.1"/>
    <property type="molecule type" value="Genomic_DNA"/>
</dbReference>
<dbReference type="SUPFAM" id="SSF52540">
    <property type="entry name" value="P-loop containing nucleoside triphosphate hydrolases"/>
    <property type="match status" value="1"/>
</dbReference>
<sequence>MLRLDHASFAVQGKTLLHDATLACRPGEVTVLLGPNGAGKTTLLRLLAGLYVPTEGRVQLDGQDLHHLNRLTLARARAVLSQEIHLAFPMTVEDVVLMGRYPHYGRSTPAHDQRIAQQALATLGLTAFADRDYATLSGGEAQKVQMARVLAQIWEPPTAGSRVLLLDEPVASLDIQYQHQLLQVARLLAREQAIVVTILHDINLALAYADRLVLLKNGQIHCILEQPSALTNELLREVFEVDLRVITNPLTQQPLVVYAGPAGETD</sequence>
<gene>
    <name evidence="7" type="ORF">GCM10022409_38750</name>
</gene>
<evidence type="ECO:0000256" key="3">
    <source>
        <dbReference type="ARBA" id="ARBA00022840"/>
    </source>
</evidence>
<dbReference type="Pfam" id="PF00005">
    <property type="entry name" value="ABC_tran"/>
    <property type="match status" value="1"/>
</dbReference>
<dbReference type="Proteomes" id="UP001501469">
    <property type="component" value="Unassembled WGS sequence"/>
</dbReference>